<gene>
    <name evidence="2" type="ORF">CO661_33705</name>
</gene>
<sequence>MSPDGYAYAKVFAASSPGIDAPDPGKAEPISSPGPLRRFPLLCQQDILRGNIQRPTKPVQPLLLLELQ</sequence>
<dbReference type="Proteomes" id="UP000220353">
    <property type="component" value="Unassembled WGS sequence"/>
</dbReference>
<accession>A0A2A6LN35</accession>
<organism evidence="2 3">
    <name type="scientific">Rhizobium fredii</name>
    <name type="common">Sinorhizobium fredii</name>
    <dbReference type="NCBI Taxonomy" id="380"/>
    <lineage>
        <taxon>Bacteria</taxon>
        <taxon>Pseudomonadati</taxon>
        <taxon>Pseudomonadota</taxon>
        <taxon>Alphaproteobacteria</taxon>
        <taxon>Hyphomicrobiales</taxon>
        <taxon>Rhizobiaceae</taxon>
        <taxon>Sinorhizobium/Ensifer group</taxon>
        <taxon>Sinorhizobium</taxon>
    </lineage>
</organism>
<name>A0A2A6LN35_RHIFR</name>
<evidence type="ECO:0000313" key="3">
    <source>
        <dbReference type="Proteomes" id="UP000220353"/>
    </source>
</evidence>
<evidence type="ECO:0000256" key="1">
    <source>
        <dbReference type="SAM" id="MobiDB-lite"/>
    </source>
</evidence>
<dbReference type="EMBL" id="NWTC01000078">
    <property type="protein sequence ID" value="PDT43707.1"/>
    <property type="molecule type" value="Genomic_DNA"/>
</dbReference>
<reference evidence="2 3" key="1">
    <citation type="submission" date="2017-09" db="EMBL/GenBank/DDBJ databases">
        <title>Comparative genomics of rhizobia isolated from Phaseolus vulgaris in China.</title>
        <authorList>
            <person name="Tong W."/>
        </authorList>
    </citation>
    <scope>NUCLEOTIDE SEQUENCE [LARGE SCALE GENOMIC DNA]</scope>
    <source>
        <strain evidence="2 3">PCH1</strain>
    </source>
</reference>
<protein>
    <submittedName>
        <fullName evidence="2">Uncharacterized protein</fullName>
    </submittedName>
</protein>
<comment type="caution">
    <text evidence="2">The sequence shown here is derived from an EMBL/GenBank/DDBJ whole genome shotgun (WGS) entry which is preliminary data.</text>
</comment>
<proteinExistence type="predicted"/>
<feature type="region of interest" description="Disordered" evidence="1">
    <location>
        <begin position="15"/>
        <end position="35"/>
    </location>
</feature>
<dbReference type="AlphaFoldDB" id="A0A2A6LN35"/>
<evidence type="ECO:0000313" key="2">
    <source>
        <dbReference type="EMBL" id="PDT43707.1"/>
    </source>
</evidence>